<dbReference type="Proteomes" id="UP000196710">
    <property type="component" value="Chromosome"/>
</dbReference>
<dbReference type="GO" id="GO:0004222">
    <property type="term" value="F:metalloendopeptidase activity"/>
    <property type="evidence" value="ECO:0007669"/>
    <property type="project" value="TreeGrafter"/>
</dbReference>
<gene>
    <name evidence="2" type="ORF">ADH66_15025</name>
    <name evidence="3" type="ORF">I5Q82_05405</name>
</gene>
<dbReference type="Proteomes" id="UP000596035">
    <property type="component" value="Chromosome"/>
</dbReference>
<dbReference type="CDD" id="cd12797">
    <property type="entry name" value="M23_peptidase"/>
    <property type="match status" value="1"/>
</dbReference>
<evidence type="ECO:0000313" key="4">
    <source>
        <dbReference type="Proteomes" id="UP000196710"/>
    </source>
</evidence>
<protein>
    <submittedName>
        <fullName evidence="2 3">Peptidase</fullName>
    </submittedName>
</protein>
<dbReference type="Gene3D" id="2.70.70.10">
    <property type="entry name" value="Glucose Permease (Domain IIA)"/>
    <property type="match status" value="1"/>
</dbReference>
<dbReference type="EMBL" id="CP065321">
    <property type="protein sequence ID" value="QQR31120.1"/>
    <property type="molecule type" value="Genomic_DNA"/>
</dbReference>
<dbReference type="InterPro" id="IPR011055">
    <property type="entry name" value="Dup_hybrid_motif"/>
</dbReference>
<evidence type="ECO:0000313" key="5">
    <source>
        <dbReference type="Proteomes" id="UP000596035"/>
    </source>
</evidence>
<reference evidence="2" key="1">
    <citation type="journal article" date="2017" name="Genome Announc.">
        <title>High-Quality Whole-Genome Sequences of the Oligo-Mouse-Microbiota Bacterial Community.</title>
        <authorList>
            <person name="Garzetti D."/>
            <person name="Brugiroux S."/>
            <person name="Bunk B."/>
            <person name="Pukall R."/>
            <person name="McCoy K.D."/>
            <person name="Macpherson A.J."/>
            <person name="Stecher B."/>
        </authorList>
    </citation>
    <scope>NUCLEOTIDE SEQUENCE</scope>
    <source>
        <strain evidence="2">KB18</strain>
    </source>
</reference>
<organism evidence="3 5">
    <name type="scientific">Acutalibacter muris</name>
    <dbReference type="NCBI Taxonomy" id="1796620"/>
    <lineage>
        <taxon>Bacteria</taxon>
        <taxon>Bacillati</taxon>
        <taxon>Bacillota</taxon>
        <taxon>Clostridia</taxon>
        <taxon>Eubacteriales</taxon>
        <taxon>Acutalibacteraceae</taxon>
        <taxon>Acutalibacter</taxon>
    </lineage>
</organism>
<proteinExistence type="predicted"/>
<dbReference type="AlphaFoldDB" id="A0A1Z2XTT8"/>
<dbReference type="InterPro" id="IPR050570">
    <property type="entry name" value="Cell_wall_metabolism_enzyme"/>
</dbReference>
<dbReference type="KEGG" id="amur:ADH66_15025"/>
<dbReference type="Pfam" id="PF01551">
    <property type="entry name" value="Peptidase_M23"/>
    <property type="match status" value="1"/>
</dbReference>
<accession>A0A1Z2XTT8</accession>
<dbReference type="InterPro" id="IPR016047">
    <property type="entry name" value="M23ase_b-sheet_dom"/>
</dbReference>
<dbReference type="PANTHER" id="PTHR21666">
    <property type="entry name" value="PEPTIDASE-RELATED"/>
    <property type="match status" value="1"/>
</dbReference>
<reference evidence="3 5" key="3">
    <citation type="submission" date="2020-11" db="EMBL/GenBank/DDBJ databases">
        <title>Closed and high quality bacterial genomes of the OMM12 community.</title>
        <authorList>
            <person name="Marbouty M."/>
            <person name="Lamy-Besnier Q."/>
            <person name="Debarbieux L."/>
            <person name="Koszul R."/>
        </authorList>
    </citation>
    <scope>NUCLEOTIDE SEQUENCE [LARGE SCALE GENOMIC DNA]</scope>
    <source>
        <strain evidence="3 5">KB18</strain>
    </source>
</reference>
<sequence>MWRVFCTVRVKRRARGLVLAGALALAVLVPVLSGVWAAGEEARRDFIKWVDFEAPESVLERALEVDVESHEEGQPVDWIDLLAYLAAKYGGDFKLYKQADFDSAVERLKAGEDLSETPSYSYYREAYGAVLGGFVGEFQVEGDEGWESCYGLKAYSPLAKTFPYSDYDDFGAGRDYGYRRRHLGHDMMAAVGTPVIAVESGTVEALGWNQYGGWRIGIRSFDGLRYHYYAHLRQNRPYAQGLEQGDTVMAGDVIGYVGRTGYSATENTNGIEQSHLHYGLQLIFDESQKEGNGEIWVDVYQICRMLRGHQSEVEREAETKEWRRVRGFREEIRGLDKKTLE</sequence>
<reference evidence="4" key="2">
    <citation type="submission" date="2017-05" db="EMBL/GenBank/DDBJ databases">
        <title>Improved OligoMM genomes.</title>
        <authorList>
            <person name="Garzetti D."/>
        </authorList>
    </citation>
    <scope>NUCLEOTIDE SEQUENCE [LARGE SCALE GENOMIC DNA]</scope>
    <source>
        <strain evidence="4">KB18</strain>
    </source>
</reference>
<evidence type="ECO:0000313" key="2">
    <source>
        <dbReference type="EMBL" id="ASB41853.1"/>
    </source>
</evidence>
<dbReference type="PANTHER" id="PTHR21666:SF293">
    <property type="entry name" value="SLL1488 PROTEIN"/>
    <property type="match status" value="1"/>
</dbReference>
<name>A0A1Z2XTT8_9FIRM</name>
<dbReference type="EMBL" id="CP021422">
    <property type="protein sequence ID" value="ASB41853.1"/>
    <property type="molecule type" value="Genomic_DNA"/>
</dbReference>
<feature type="domain" description="M23ase beta-sheet core" evidence="1">
    <location>
        <begin position="181"/>
        <end position="281"/>
    </location>
</feature>
<evidence type="ECO:0000313" key="3">
    <source>
        <dbReference type="EMBL" id="QQR31120.1"/>
    </source>
</evidence>
<dbReference type="SUPFAM" id="SSF51261">
    <property type="entry name" value="Duplicated hybrid motif"/>
    <property type="match status" value="1"/>
</dbReference>
<keyword evidence="4" id="KW-1185">Reference proteome</keyword>
<evidence type="ECO:0000259" key="1">
    <source>
        <dbReference type="Pfam" id="PF01551"/>
    </source>
</evidence>